<dbReference type="Proteomes" id="UP000824782">
    <property type="component" value="Unassembled WGS sequence"/>
</dbReference>
<feature type="transmembrane region" description="Helical" evidence="1">
    <location>
        <begin position="128"/>
        <end position="149"/>
    </location>
</feature>
<comment type="caution">
    <text evidence="2">The sequence shown here is derived from an EMBL/GenBank/DDBJ whole genome shotgun (WGS) entry which is preliminary data.</text>
</comment>
<sequence length="176" mass="18260">MDEGGGAGGGGSRLLFGLVIGGVMGLEVLTSIFELLAGELRGLADNASPSLSSIIIIVFESFFASLGPLEGGGIKTPPLRTSLMVIGGVWRLCSFISGAAVLRTLLIVIGGVRRLLSFISVGATLRMLLMVIGGVCGLVSFTSGGGVFFESWRPPTIARDEGRPDLGVVSVMYEPW</sequence>
<keyword evidence="1" id="KW-1133">Transmembrane helix</keyword>
<keyword evidence="3" id="KW-1185">Reference proteome</keyword>
<proteinExistence type="predicted"/>
<organism evidence="2 3">
    <name type="scientific">Engystomops pustulosus</name>
    <name type="common">Tungara frog</name>
    <name type="synonym">Physalaemus pustulosus</name>
    <dbReference type="NCBI Taxonomy" id="76066"/>
    <lineage>
        <taxon>Eukaryota</taxon>
        <taxon>Metazoa</taxon>
        <taxon>Chordata</taxon>
        <taxon>Craniata</taxon>
        <taxon>Vertebrata</taxon>
        <taxon>Euteleostomi</taxon>
        <taxon>Amphibia</taxon>
        <taxon>Batrachia</taxon>
        <taxon>Anura</taxon>
        <taxon>Neobatrachia</taxon>
        <taxon>Hyloidea</taxon>
        <taxon>Leptodactylidae</taxon>
        <taxon>Leiuperinae</taxon>
        <taxon>Engystomops</taxon>
    </lineage>
</organism>
<name>A0AAV6YQZ3_ENGPU</name>
<gene>
    <name evidence="2" type="ORF">GDO81_020787</name>
</gene>
<keyword evidence="1" id="KW-0472">Membrane</keyword>
<dbReference type="EMBL" id="WNYA01014328">
    <property type="protein sequence ID" value="KAG8539527.1"/>
    <property type="molecule type" value="Genomic_DNA"/>
</dbReference>
<feature type="transmembrane region" description="Helical" evidence="1">
    <location>
        <begin position="89"/>
        <end position="116"/>
    </location>
</feature>
<accession>A0AAV6YQZ3</accession>
<reference evidence="2" key="1">
    <citation type="thesis" date="2020" institute="ProQuest LLC" country="789 East Eisenhower Parkway, Ann Arbor, MI, USA">
        <title>Comparative Genomics and Chromosome Evolution.</title>
        <authorList>
            <person name="Mudd A.B."/>
        </authorList>
    </citation>
    <scope>NUCLEOTIDE SEQUENCE</scope>
    <source>
        <strain evidence="2">237g6f4</strain>
        <tissue evidence="2">Blood</tissue>
    </source>
</reference>
<protein>
    <submittedName>
        <fullName evidence="2">Uncharacterized protein</fullName>
    </submittedName>
</protein>
<evidence type="ECO:0000256" key="1">
    <source>
        <dbReference type="SAM" id="Phobius"/>
    </source>
</evidence>
<evidence type="ECO:0000313" key="2">
    <source>
        <dbReference type="EMBL" id="KAG8539527.1"/>
    </source>
</evidence>
<keyword evidence="1" id="KW-0812">Transmembrane</keyword>
<dbReference type="AlphaFoldDB" id="A0AAV6YQZ3"/>
<feature type="transmembrane region" description="Helical" evidence="1">
    <location>
        <begin position="14"/>
        <end position="37"/>
    </location>
</feature>
<evidence type="ECO:0000313" key="3">
    <source>
        <dbReference type="Proteomes" id="UP000824782"/>
    </source>
</evidence>